<dbReference type="EMBL" id="CP022674">
    <property type="protein sequence ID" value="AXI28578.1"/>
    <property type="molecule type" value="Genomic_DNA"/>
</dbReference>
<gene>
    <name evidence="1" type="ORF">CIB87_05950</name>
</gene>
<reference evidence="1 2" key="1">
    <citation type="submission" date="2017-07" db="EMBL/GenBank/DDBJ databases">
        <title>Isolation and development of strain Bacillus megaterium SR7 for enhanced growth and metabolite production under supercritical carbon dioxide.</title>
        <authorList>
            <person name="Freedman A.J.E."/>
            <person name="Peet K.C."/>
            <person name="Boock J.T."/>
            <person name="Penn K."/>
            <person name="Prather K.L.J."/>
            <person name="Thompson J.R."/>
        </authorList>
    </citation>
    <scope>NUCLEOTIDE SEQUENCE [LARGE SCALE GENOMIC DNA]</scope>
    <source>
        <strain evidence="1 2">SR7</strain>
    </source>
</reference>
<evidence type="ECO:0000313" key="1">
    <source>
        <dbReference type="EMBL" id="AXI28578.1"/>
    </source>
</evidence>
<accession>A0AA86HY30</accession>
<sequence length="85" mass="10049">MNYKQKDYYISAKENEYYKVLNVVDYMLEEAKSNNKYPIWGEKLRTELKESAGNNLTPWHFNTIISVLLDYVPDEVKNKPNAKSL</sequence>
<organism evidence="1 2">
    <name type="scientific">Priestia megaterium</name>
    <name type="common">Bacillus megaterium</name>
    <dbReference type="NCBI Taxonomy" id="1404"/>
    <lineage>
        <taxon>Bacteria</taxon>
        <taxon>Bacillati</taxon>
        <taxon>Bacillota</taxon>
        <taxon>Bacilli</taxon>
        <taxon>Bacillales</taxon>
        <taxon>Bacillaceae</taxon>
        <taxon>Priestia</taxon>
    </lineage>
</organism>
<name>A0AA86HY30_PRIMG</name>
<dbReference type="RefSeq" id="WP_028410040.1">
    <property type="nucleotide sequence ID" value="NZ_CP022674.1"/>
</dbReference>
<proteinExistence type="predicted"/>
<dbReference type="AlphaFoldDB" id="A0AA86HY30"/>
<protein>
    <submittedName>
        <fullName evidence="1">Uncharacterized protein</fullName>
    </submittedName>
</protein>
<evidence type="ECO:0000313" key="2">
    <source>
        <dbReference type="Proteomes" id="UP000253834"/>
    </source>
</evidence>
<dbReference type="Proteomes" id="UP000253834">
    <property type="component" value="Chromosome"/>
</dbReference>